<keyword evidence="2" id="KW-1185">Reference proteome</keyword>
<evidence type="ECO:0000313" key="2">
    <source>
        <dbReference type="Proteomes" id="UP000527143"/>
    </source>
</evidence>
<reference evidence="1 2" key="1">
    <citation type="submission" date="2020-08" db="EMBL/GenBank/DDBJ databases">
        <title>Genomic Encyclopedia of Type Strains, Phase IV (KMG-IV): sequencing the most valuable type-strain genomes for metagenomic binning, comparative biology and taxonomic classification.</title>
        <authorList>
            <person name="Goeker M."/>
        </authorList>
    </citation>
    <scope>NUCLEOTIDE SEQUENCE [LARGE SCALE GENOMIC DNA]</scope>
    <source>
        <strain evidence="1 2">DSM 26736</strain>
    </source>
</reference>
<comment type="caution">
    <text evidence="1">The sequence shown here is derived from an EMBL/GenBank/DDBJ whole genome shotgun (WGS) entry which is preliminary data.</text>
</comment>
<proteinExistence type="predicted"/>
<name>A0A840YQ95_9SPHN</name>
<dbReference type="EMBL" id="JACIJF010000004">
    <property type="protein sequence ID" value="MBB5710642.1"/>
    <property type="molecule type" value="Genomic_DNA"/>
</dbReference>
<dbReference type="RefSeq" id="WP_184086721.1">
    <property type="nucleotide sequence ID" value="NZ_JACIJF010000004.1"/>
</dbReference>
<accession>A0A840YQ95</accession>
<organism evidence="1 2">
    <name type="scientific">Sphingomonas xinjiangensis</name>
    <dbReference type="NCBI Taxonomy" id="643568"/>
    <lineage>
        <taxon>Bacteria</taxon>
        <taxon>Pseudomonadati</taxon>
        <taxon>Pseudomonadota</taxon>
        <taxon>Alphaproteobacteria</taxon>
        <taxon>Sphingomonadales</taxon>
        <taxon>Sphingomonadaceae</taxon>
        <taxon>Sphingomonas</taxon>
    </lineage>
</organism>
<evidence type="ECO:0000313" key="1">
    <source>
        <dbReference type="EMBL" id="MBB5710642.1"/>
    </source>
</evidence>
<dbReference type="AlphaFoldDB" id="A0A840YQ95"/>
<dbReference type="Proteomes" id="UP000527143">
    <property type="component" value="Unassembled WGS sequence"/>
</dbReference>
<protein>
    <submittedName>
        <fullName evidence="1">Uncharacterized protein</fullName>
    </submittedName>
</protein>
<gene>
    <name evidence="1" type="ORF">FHT02_001873</name>
</gene>
<sequence length="64" mass="7083">MSDWFSTAVEMQREIIQAQQAQMAAAKTMLDAGKQMTALQDAGQKAAAANLALWGQWAKLWGWK</sequence>